<dbReference type="AlphaFoldDB" id="A0A8S3ZBC0"/>
<sequence>MDFIPNHTSDKHPWFLASKNGSDPRENEFRSYYVWAPGRGDNGLQLPNSWTTVDECAPAWKINDDNFFYLHQFMESQPELNLRSAKVREEMEDILRFWLDLGVDGFYIRDADYLFEDYDLRDQQDNVTSQECGGTSNRKYTKGLTEVFDMLARWRAFLDDYGNETSQTRIMFADVDGSYEHVMNYYGLFSRDGVHFPLNKFSLQLNITAGGQNIKTMVSNWMANMPKEHWPNWMGGDDRSERLADRLGENAGPYLILAMLLPGTPYFYYGDEIGLQAVNTTNGTQEHTMALPMRGPMQWSNTTSAGFCFQYCVHQWMKVHPEYKNQMNVEAQKRNPESIWNLFHNLTLLRNNTPSFEYGDYIPAIQDDEVFSFVREYDGKKGYLVALNFAGKDVQKDFRGVHPSIPASATVEIVTGKGARHTKSGSAHLNSLALAPFEGIVVSWDYKAKEL</sequence>
<dbReference type="GO" id="GO:0005975">
    <property type="term" value="P:carbohydrate metabolic process"/>
    <property type="evidence" value="ECO:0007669"/>
    <property type="project" value="InterPro"/>
</dbReference>
<dbReference type="SMART" id="SM00642">
    <property type="entry name" value="Aamy"/>
    <property type="match status" value="1"/>
</dbReference>
<reference evidence="2" key="1">
    <citation type="submission" date="2021-04" db="EMBL/GenBank/DDBJ databases">
        <authorList>
            <consortium name="Molecular Ecology Group"/>
        </authorList>
    </citation>
    <scope>NUCLEOTIDE SEQUENCE</scope>
</reference>
<organism evidence="2 3">
    <name type="scientific">Candidula unifasciata</name>
    <dbReference type="NCBI Taxonomy" id="100452"/>
    <lineage>
        <taxon>Eukaryota</taxon>
        <taxon>Metazoa</taxon>
        <taxon>Spiralia</taxon>
        <taxon>Lophotrochozoa</taxon>
        <taxon>Mollusca</taxon>
        <taxon>Gastropoda</taxon>
        <taxon>Heterobranchia</taxon>
        <taxon>Euthyneura</taxon>
        <taxon>Panpulmonata</taxon>
        <taxon>Eupulmonata</taxon>
        <taxon>Stylommatophora</taxon>
        <taxon>Helicina</taxon>
        <taxon>Helicoidea</taxon>
        <taxon>Geomitridae</taxon>
        <taxon>Candidula</taxon>
    </lineage>
</organism>
<dbReference type="EMBL" id="CAJHNH020002423">
    <property type="protein sequence ID" value="CAG5126663.1"/>
    <property type="molecule type" value="Genomic_DNA"/>
</dbReference>
<dbReference type="InterPro" id="IPR006047">
    <property type="entry name" value="GH13_cat_dom"/>
</dbReference>
<proteinExistence type="predicted"/>
<evidence type="ECO:0000259" key="1">
    <source>
        <dbReference type="SMART" id="SM00642"/>
    </source>
</evidence>
<dbReference type="PANTHER" id="PTHR10357:SF179">
    <property type="entry name" value="NEUTRAL AND BASIC AMINO ACID TRANSPORT PROTEIN RBAT"/>
    <property type="match status" value="1"/>
</dbReference>
<dbReference type="Gene3D" id="2.60.40.1180">
    <property type="entry name" value="Golgi alpha-mannosidase II"/>
    <property type="match status" value="1"/>
</dbReference>
<feature type="domain" description="Glycosyl hydrolase family 13 catalytic" evidence="1">
    <location>
        <begin position="1"/>
        <end position="333"/>
    </location>
</feature>
<dbReference type="OrthoDB" id="1740265at2759"/>
<dbReference type="SUPFAM" id="SSF51445">
    <property type="entry name" value="(Trans)glycosidases"/>
    <property type="match status" value="1"/>
</dbReference>
<evidence type="ECO:0000313" key="3">
    <source>
        <dbReference type="Proteomes" id="UP000678393"/>
    </source>
</evidence>
<keyword evidence="3" id="KW-1185">Reference proteome</keyword>
<dbReference type="Gene3D" id="3.90.400.10">
    <property type="entry name" value="Oligo-1,6-glucosidase, Domain 2"/>
    <property type="match status" value="1"/>
</dbReference>
<dbReference type="InterPro" id="IPR045857">
    <property type="entry name" value="O16G_dom_2"/>
</dbReference>
<dbReference type="InterPro" id="IPR013780">
    <property type="entry name" value="Glyco_hydro_b"/>
</dbReference>
<dbReference type="Pfam" id="PF00128">
    <property type="entry name" value="Alpha-amylase"/>
    <property type="match status" value="1"/>
</dbReference>
<name>A0A8S3ZBC0_9EUPU</name>
<gene>
    <name evidence="2" type="ORF">CUNI_LOCUS12221</name>
</gene>
<dbReference type="InterPro" id="IPR017853">
    <property type="entry name" value="GH"/>
</dbReference>
<evidence type="ECO:0000313" key="2">
    <source>
        <dbReference type="EMBL" id="CAG5126663.1"/>
    </source>
</evidence>
<dbReference type="PANTHER" id="PTHR10357">
    <property type="entry name" value="ALPHA-AMYLASE FAMILY MEMBER"/>
    <property type="match status" value="1"/>
</dbReference>
<comment type="caution">
    <text evidence="2">The sequence shown here is derived from an EMBL/GenBank/DDBJ whole genome shotgun (WGS) entry which is preliminary data.</text>
</comment>
<dbReference type="Gene3D" id="3.20.20.80">
    <property type="entry name" value="Glycosidases"/>
    <property type="match status" value="1"/>
</dbReference>
<protein>
    <recommendedName>
        <fullName evidence="1">Glycosyl hydrolase family 13 catalytic domain-containing protein</fullName>
    </recommendedName>
</protein>
<dbReference type="Proteomes" id="UP000678393">
    <property type="component" value="Unassembled WGS sequence"/>
</dbReference>
<accession>A0A8S3ZBC0</accession>